<evidence type="ECO:0000256" key="1">
    <source>
        <dbReference type="SAM" id="MobiDB-lite"/>
    </source>
</evidence>
<evidence type="ECO:0000313" key="2">
    <source>
        <dbReference type="EMBL" id="CCL99709.1"/>
    </source>
</evidence>
<dbReference type="EMBL" id="HE796948">
    <property type="protein sequence ID" value="CCL99709.1"/>
    <property type="molecule type" value="Genomic_DNA"/>
</dbReference>
<feature type="compositionally biased region" description="Basic and acidic residues" evidence="1">
    <location>
        <begin position="26"/>
        <end position="35"/>
    </location>
</feature>
<dbReference type="RefSeq" id="XP_012178992.1">
    <property type="nucleotide sequence ID" value="XM_012323602.1"/>
</dbReference>
<gene>
    <name evidence="2" type="ORF">FIBRA_01731</name>
</gene>
<organism evidence="2 3">
    <name type="scientific">Fibroporia radiculosa</name>
    <dbReference type="NCBI Taxonomy" id="599839"/>
    <lineage>
        <taxon>Eukaryota</taxon>
        <taxon>Fungi</taxon>
        <taxon>Dikarya</taxon>
        <taxon>Basidiomycota</taxon>
        <taxon>Agaricomycotina</taxon>
        <taxon>Agaricomycetes</taxon>
        <taxon>Polyporales</taxon>
        <taxon>Fibroporiaceae</taxon>
        <taxon>Fibroporia</taxon>
    </lineage>
</organism>
<dbReference type="InParanoid" id="J4H1D9"/>
<keyword evidence="3" id="KW-1185">Reference proteome</keyword>
<name>J4H1D9_9APHY</name>
<dbReference type="Proteomes" id="UP000006352">
    <property type="component" value="Unassembled WGS sequence"/>
</dbReference>
<sequence>MTPPPSSPPATCKPNRLPFVPPPFRAKAERQSRRRAIEERARKGFVLTEEERAILAEGEEKDDCILM</sequence>
<protein>
    <submittedName>
        <fullName evidence="2">Uncharacterized protein</fullName>
    </submittedName>
</protein>
<dbReference type="HOGENOM" id="CLU_2812369_0_0_1"/>
<evidence type="ECO:0000313" key="3">
    <source>
        <dbReference type="Proteomes" id="UP000006352"/>
    </source>
</evidence>
<proteinExistence type="predicted"/>
<dbReference type="GeneID" id="24094620"/>
<reference evidence="2 3" key="1">
    <citation type="journal article" date="2012" name="Appl. Environ. Microbiol.">
        <title>Short-read sequencing for genomic analysis of the brown rot fungus Fibroporia radiculosa.</title>
        <authorList>
            <person name="Tang J.D."/>
            <person name="Perkins A.D."/>
            <person name="Sonstegard T.S."/>
            <person name="Schroeder S.G."/>
            <person name="Burgess S.C."/>
            <person name="Diehl S.V."/>
        </authorList>
    </citation>
    <scope>NUCLEOTIDE SEQUENCE [LARGE SCALE GENOMIC DNA]</scope>
    <source>
        <strain evidence="2 3">TFFH 294</strain>
    </source>
</reference>
<accession>J4H1D9</accession>
<feature type="region of interest" description="Disordered" evidence="1">
    <location>
        <begin position="1"/>
        <end position="35"/>
    </location>
</feature>
<dbReference type="AlphaFoldDB" id="J4H1D9"/>
<dbReference type="OrthoDB" id="431929at2759"/>